<keyword evidence="3 8" id="KW-0349">Heme</keyword>
<keyword evidence="5" id="KW-0560">Oxidoreductase</keyword>
<gene>
    <name evidence="9" type="ORF">V1478_013644</name>
</gene>
<comment type="cofactor">
    <cofactor evidence="1 8">
        <name>heme</name>
        <dbReference type="ChEBI" id="CHEBI:30413"/>
    </cofactor>
</comment>
<evidence type="ECO:0000256" key="2">
    <source>
        <dbReference type="ARBA" id="ARBA00010617"/>
    </source>
</evidence>
<accession>A0ABD2A5Q2</accession>
<evidence type="ECO:0000256" key="3">
    <source>
        <dbReference type="ARBA" id="ARBA00022617"/>
    </source>
</evidence>
<keyword evidence="4 8" id="KW-0479">Metal-binding</keyword>
<dbReference type="PANTHER" id="PTHR24279:SF120">
    <property type="entry name" value="CYTOCHROME P450"/>
    <property type="match status" value="1"/>
</dbReference>
<dbReference type="PANTHER" id="PTHR24279">
    <property type="entry name" value="CYTOCHROME P450"/>
    <property type="match status" value="1"/>
</dbReference>
<protein>
    <recommendedName>
        <fullName evidence="11">Cytochrome P450 301a1, mitochondrial</fullName>
    </recommendedName>
</protein>
<feature type="binding site" description="axial binding residue" evidence="8">
    <location>
        <position position="267"/>
    </location>
    <ligand>
        <name>heme</name>
        <dbReference type="ChEBI" id="CHEBI:30413"/>
    </ligand>
    <ligandPart>
        <name>Fe</name>
        <dbReference type="ChEBI" id="CHEBI:18248"/>
    </ligandPart>
</feature>
<proteinExistence type="inferred from homology"/>
<sequence length="318" mass="36584">MGIGMYRTRCLGRGSLVPDSEPQKIIDAAKFALRNVAVLELKAPFWRYIPTPLWTRYVRNMNYFIEVCMKYIDAATERLKKKKSTNEEDHSLVERILATETNPKVAYILALDLILVGIDTISMAVCSILYQLATRQEEQEKVYQELLKILPDPNTPLTTSHLDQAIYTKAFIREVFRMYSTVIGNGRTLQNDTTICGYKVPKGVTIDNLLINLMTVQVVFPTVVTGNMKEYVNDANIFKPSRWLKAASDQKLHPFASLPYGYGARMCLGRRFADLEMQVLLAKLIRSYKLEYHHQPLKYKVTFMYAPDGELRFKCTKR</sequence>
<evidence type="ECO:0000256" key="7">
    <source>
        <dbReference type="ARBA" id="ARBA00023033"/>
    </source>
</evidence>
<dbReference type="EMBL" id="JAUDFV010000154">
    <property type="protein sequence ID" value="KAL2715968.1"/>
    <property type="molecule type" value="Genomic_DNA"/>
</dbReference>
<evidence type="ECO:0000256" key="4">
    <source>
        <dbReference type="ARBA" id="ARBA00022723"/>
    </source>
</evidence>
<dbReference type="InterPro" id="IPR002401">
    <property type="entry name" value="Cyt_P450_E_grp-I"/>
</dbReference>
<dbReference type="PRINTS" id="PR00385">
    <property type="entry name" value="P450"/>
</dbReference>
<keyword evidence="6 8" id="KW-0408">Iron</keyword>
<dbReference type="GO" id="GO:0004497">
    <property type="term" value="F:monooxygenase activity"/>
    <property type="evidence" value="ECO:0007669"/>
    <property type="project" value="UniProtKB-KW"/>
</dbReference>
<evidence type="ECO:0000256" key="5">
    <source>
        <dbReference type="ARBA" id="ARBA00023002"/>
    </source>
</evidence>
<name>A0ABD2A5Q2_VESSQ</name>
<dbReference type="Pfam" id="PF00067">
    <property type="entry name" value="p450"/>
    <property type="match status" value="1"/>
</dbReference>
<evidence type="ECO:0000256" key="8">
    <source>
        <dbReference type="PIRSR" id="PIRSR602401-1"/>
    </source>
</evidence>
<evidence type="ECO:0000256" key="1">
    <source>
        <dbReference type="ARBA" id="ARBA00001971"/>
    </source>
</evidence>
<comment type="caution">
    <text evidence="9">The sequence shown here is derived from an EMBL/GenBank/DDBJ whole genome shotgun (WGS) entry which is preliminary data.</text>
</comment>
<dbReference type="InterPro" id="IPR050479">
    <property type="entry name" value="CYP11_CYP27_families"/>
</dbReference>
<dbReference type="GO" id="GO:0046872">
    <property type="term" value="F:metal ion binding"/>
    <property type="evidence" value="ECO:0007669"/>
    <property type="project" value="UniProtKB-KW"/>
</dbReference>
<organism evidence="9 10">
    <name type="scientific">Vespula squamosa</name>
    <name type="common">Southern yellow jacket</name>
    <name type="synonym">Wasp</name>
    <dbReference type="NCBI Taxonomy" id="30214"/>
    <lineage>
        <taxon>Eukaryota</taxon>
        <taxon>Metazoa</taxon>
        <taxon>Ecdysozoa</taxon>
        <taxon>Arthropoda</taxon>
        <taxon>Hexapoda</taxon>
        <taxon>Insecta</taxon>
        <taxon>Pterygota</taxon>
        <taxon>Neoptera</taxon>
        <taxon>Endopterygota</taxon>
        <taxon>Hymenoptera</taxon>
        <taxon>Apocrita</taxon>
        <taxon>Aculeata</taxon>
        <taxon>Vespoidea</taxon>
        <taxon>Vespidae</taxon>
        <taxon>Vespinae</taxon>
        <taxon>Vespula</taxon>
    </lineage>
</organism>
<reference evidence="9 10" key="1">
    <citation type="journal article" date="2024" name="Ann. Entomol. Soc. Am.">
        <title>Genomic analyses of the southern and eastern yellowjacket wasps (Hymenoptera: Vespidae) reveal evolutionary signatures of social life.</title>
        <authorList>
            <person name="Catto M.A."/>
            <person name="Caine P.B."/>
            <person name="Orr S.E."/>
            <person name="Hunt B.G."/>
            <person name="Goodisman M.A.D."/>
        </authorList>
    </citation>
    <scope>NUCLEOTIDE SEQUENCE [LARGE SCALE GENOMIC DNA]</scope>
    <source>
        <strain evidence="9">233</strain>
        <tissue evidence="9">Head and thorax</tissue>
    </source>
</reference>
<keyword evidence="10" id="KW-1185">Reference proteome</keyword>
<evidence type="ECO:0000256" key="6">
    <source>
        <dbReference type="ARBA" id="ARBA00023004"/>
    </source>
</evidence>
<evidence type="ECO:0008006" key="11">
    <source>
        <dbReference type="Google" id="ProtNLM"/>
    </source>
</evidence>
<evidence type="ECO:0000313" key="10">
    <source>
        <dbReference type="Proteomes" id="UP001607302"/>
    </source>
</evidence>
<dbReference type="Proteomes" id="UP001607302">
    <property type="component" value="Unassembled WGS sequence"/>
</dbReference>
<dbReference type="InterPro" id="IPR001128">
    <property type="entry name" value="Cyt_P450"/>
</dbReference>
<dbReference type="SUPFAM" id="SSF48264">
    <property type="entry name" value="Cytochrome P450"/>
    <property type="match status" value="1"/>
</dbReference>
<dbReference type="Gene3D" id="1.10.630.10">
    <property type="entry name" value="Cytochrome P450"/>
    <property type="match status" value="1"/>
</dbReference>
<dbReference type="PRINTS" id="PR00463">
    <property type="entry name" value="EP450I"/>
</dbReference>
<dbReference type="AlphaFoldDB" id="A0ABD2A5Q2"/>
<evidence type="ECO:0000313" key="9">
    <source>
        <dbReference type="EMBL" id="KAL2715968.1"/>
    </source>
</evidence>
<dbReference type="InterPro" id="IPR036396">
    <property type="entry name" value="Cyt_P450_sf"/>
</dbReference>
<comment type="similarity">
    <text evidence="2">Belongs to the cytochrome P450 family.</text>
</comment>
<keyword evidence="7" id="KW-0503">Monooxygenase</keyword>